<keyword evidence="2" id="KW-1185">Reference proteome</keyword>
<evidence type="ECO:0000313" key="1">
    <source>
        <dbReference type="EMBL" id="RKN86926.1"/>
    </source>
</evidence>
<dbReference type="RefSeq" id="WP_120745634.1">
    <property type="nucleotide sequence ID" value="NZ_RBAH01000001.1"/>
</dbReference>
<proteinExistence type="predicted"/>
<dbReference type="OrthoDB" id="2680436at2"/>
<protein>
    <submittedName>
        <fullName evidence="1">Uncharacterized protein</fullName>
    </submittedName>
</protein>
<dbReference type="AlphaFoldDB" id="A0A3B0CZP8"/>
<reference evidence="1 2" key="1">
    <citation type="journal article" date="2007" name="Int. J. Syst. Evol. Microbiol.">
        <title>Paenibacillus ginsengarvi sp. nov., isolated from soil from ginseng cultivation.</title>
        <authorList>
            <person name="Yoon M.H."/>
            <person name="Ten L.N."/>
            <person name="Im W.T."/>
        </authorList>
    </citation>
    <scope>NUCLEOTIDE SEQUENCE [LARGE SCALE GENOMIC DNA]</scope>
    <source>
        <strain evidence="1 2">KCTC 13059</strain>
    </source>
</reference>
<dbReference type="Proteomes" id="UP000282311">
    <property type="component" value="Unassembled WGS sequence"/>
</dbReference>
<gene>
    <name evidence="1" type="ORF">D7M11_02935</name>
</gene>
<dbReference type="EMBL" id="RBAH01000001">
    <property type="protein sequence ID" value="RKN86926.1"/>
    <property type="molecule type" value="Genomic_DNA"/>
</dbReference>
<accession>A0A3B0CZP8</accession>
<name>A0A3B0CZP8_9BACL</name>
<sequence>MPRYWLTPIVSGTPVTLGGERILCSSELAVAELQRLLKLAGGRLVPFKAHLLAAGDEAEATCGTDRLPFDLATPVDIVFDGERLSLSHCGQTMLDKLSGLRNADEAFAAAETYAASGTHPEAASWIAAIRRWCSAGWNVILLREEP</sequence>
<organism evidence="1 2">
    <name type="scientific">Paenibacillus ginsengarvi</name>
    <dbReference type="NCBI Taxonomy" id="400777"/>
    <lineage>
        <taxon>Bacteria</taxon>
        <taxon>Bacillati</taxon>
        <taxon>Bacillota</taxon>
        <taxon>Bacilli</taxon>
        <taxon>Bacillales</taxon>
        <taxon>Paenibacillaceae</taxon>
        <taxon>Paenibacillus</taxon>
    </lineage>
</organism>
<evidence type="ECO:0000313" key="2">
    <source>
        <dbReference type="Proteomes" id="UP000282311"/>
    </source>
</evidence>
<comment type="caution">
    <text evidence="1">The sequence shown here is derived from an EMBL/GenBank/DDBJ whole genome shotgun (WGS) entry which is preliminary data.</text>
</comment>